<evidence type="ECO:0008006" key="5">
    <source>
        <dbReference type="Google" id="ProtNLM"/>
    </source>
</evidence>
<dbReference type="PANTHER" id="PTHR35792:SF1">
    <property type="entry name" value="SLL0268 PROTEIN"/>
    <property type="match status" value="1"/>
</dbReference>
<dbReference type="AlphaFoldDB" id="A0A6B3TNQ6"/>
<protein>
    <recommendedName>
        <fullName evidence="5">YtxH domain-containing protein</fullName>
    </recommendedName>
</protein>
<keyword evidence="4" id="KW-1185">Reference proteome</keyword>
<dbReference type="Proteomes" id="UP000481621">
    <property type="component" value="Unassembled WGS sequence"/>
</dbReference>
<dbReference type="EMBL" id="JAAIUV010000008">
    <property type="protein sequence ID" value="NEX78615.1"/>
    <property type="molecule type" value="Genomic_DNA"/>
</dbReference>
<sequence length="154" mass="16846">MSKREIEARETRKEVTSSSFLLGAIIGGVVGAAAALLLAPKSGKEIRKSITGQADTIIEKSAPLRDNVKSKTISLTQGIAQQSTDLFKKVTGKQANEEEILEGSEIPYIPLQHPQERSGKKSKKDKGTIDSEVIRKKLAETQKAFEEEENKVKI</sequence>
<name>A0A6B3TNQ6_9BACI</name>
<feature type="compositionally biased region" description="Basic and acidic residues" evidence="1">
    <location>
        <begin position="114"/>
        <end position="131"/>
    </location>
</feature>
<evidence type="ECO:0000313" key="4">
    <source>
        <dbReference type="Proteomes" id="UP000481621"/>
    </source>
</evidence>
<organism evidence="3 4">
    <name type="scientific">Neobacillus thermocopriae</name>
    <dbReference type="NCBI Taxonomy" id="1215031"/>
    <lineage>
        <taxon>Bacteria</taxon>
        <taxon>Bacillati</taxon>
        <taxon>Bacillota</taxon>
        <taxon>Bacilli</taxon>
        <taxon>Bacillales</taxon>
        <taxon>Bacillaceae</taxon>
        <taxon>Neobacillus</taxon>
    </lineage>
</organism>
<keyword evidence="2" id="KW-0812">Transmembrane</keyword>
<keyword evidence="2" id="KW-1133">Transmembrane helix</keyword>
<feature type="transmembrane region" description="Helical" evidence="2">
    <location>
        <begin position="20"/>
        <end position="39"/>
    </location>
</feature>
<proteinExistence type="predicted"/>
<evidence type="ECO:0000256" key="1">
    <source>
        <dbReference type="SAM" id="MobiDB-lite"/>
    </source>
</evidence>
<reference evidence="3" key="1">
    <citation type="submission" date="2020-02" db="EMBL/GenBank/DDBJ databases">
        <title>Bacillus sedimentmangrovi sp. nov., isolated from sediment of the mangrove ecosystem.</title>
        <authorList>
            <person name="Liu G."/>
        </authorList>
    </citation>
    <scope>NUCLEOTIDE SEQUENCE [LARGE SCALE GENOMIC DNA]</scope>
    <source>
        <strain evidence="3">SgZ-7</strain>
    </source>
</reference>
<accession>A0A6B3TNQ6</accession>
<dbReference type="Pfam" id="PF12732">
    <property type="entry name" value="YtxH"/>
    <property type="match status" value="1"/>
</dbReference>
<dbReference type="RefSeq" id="WP_163251139.1">
    <property type="nucleotide sequence ID" value="NZ_JAAIUV010000008.1"/>
</dbReference>
<evidence type="ECO:0000313" key="3">
    <source>
        <dbReference type="EMBL" id="NEX78615.1"/>
    </source>
</evidence>
<keyword evidence="2" id="KW-0472">Membrane</keyword>
<dbReference type="PANTHER" id="PTHR35792">
    <property type="entry name" value="GENERAL STRESS PROTEIN"/>
    <property type="match status" value="1"/>
</dbReference>
<comment type="caution">
    <text evidence="3">The sequence shown here is derived from an EMBL/GenBank/DDBJ whole genome shotgun (WGS) entry which is preliminary data.</text>
</comment>
<dbReference type="InterPro" id="IPR024623">
    <property type="entry name" value="YtxH"/>
</dbReference>
<evidence type="ECO:0000256" key="2">
    <source>
        <dbReference type="SAM" id="Phobius"/>
    </source>
</evidence>
<gene>
    <name evidence="3" type="ORF">G4Z05_06845</name>
</gene>
<dbReference type="InterPro" id="IPR052928">
    <property type="entry name" value="Desiccation-related_membrane"/>
</dbReference>
<feature type="region of interest" description="Disordered" evidence="1">
    <location>
        <begin position="102"/>
        <end position="131"/>
    </location>
</feature>